<evidence type="ECO:0000256" key="4">
    <source>
        <dbReference type="HAMAP-Rule" id="MF_00528"/>
    </source>
</evidence>
<dbReference type="EMBL" id="NXMA01000019">
    <property type="protein sequence ID" value="TKX29954.1"/>
    <property type="molecule type" value="Genomic_DNA"/>
</dbReference>
<keyword evidence="2 4" id="KW-0378">Hydrolase</keyword>
<dbReference type="GO" id="GO:0009117">
    <property type="term" value="P:nucleotide metabolic process"/>
    <property type="evidence" value="ECO:0007669"/>
    <property type="project" value="UniProtKB-KW"/>
</dbReference>
<comment type="function">
    <text evidence="4">Nucleoside triphosphate pyrophosphatase. May have a dual role in cell division arrest and in preventing the incorporation of modified nucleotides into cellular nucleic acids.</text>
</comment>
<dbReference type="PANTHER" id="PTHR43213">
    <property type="entry name" value="BIFUNCTIONAL DTTP/UTP PYROPHOSPHATASE/METHYLTRANSFERASE PROTEIN-RELATED"/>
    <property type="match status" value="1"/>
</dbReference>
<keyword evidence="6" id="KW-1185">Reference proteome</keyword>
<dbReference type="RefSeq" id="WP_137622909.1">
    <property type="nucleotide sequence ID" value="NZ_NXMA01000019.1"/>
</dbReference>
<keyword evidence="3 4" id="KW-0546">Nucleotide metabolism</keyword>
<dbReference type="EC" id="3.6.1.9" evidence="4"/>
<evidence type="ECO:0000313" key="5">
    <source>
        <dbReference type="EMBL" id="TKX29954.1"/>
    </source>
</evidence>
<feature type="active site" description="Proton acceptor" evidence="4">
    <location>
        <position position="71"/>
    </location>
</feature>
<reference evidence="5 6" key="1">
    <citation type="submission" date="2018-05" db="EMBL/GenBank/DDBJ databases">
        <title>Novel Campyloabacter and Helicobacter Species and Strains.</title>
        <authorList>
            <person name="Mannion A.J."/>
            <person name="Shen Z."/>
            <person name="Fox J.G."/>
        </authorList>
    </citation>
    <scope>NUCLEOTIDE SEQUENCE [LARGE SCALE GENOMIC DNA]</scope>
    <source>
        <strain evidence="6">MIT17-670</strain>
    </source>
</reference>
<comment type="catalytic activity">
    <reaction evidence="4">
        <text>a 2'-deoxyribonucleoside 5'-triphosphate + H2O = a 2'-deoxyribonucleoside 5'-phosphate + diphosphate + H(+)</text>
        <dbReference type="Rhea" id="RHEA:44644"/>
        <dbReference type="ChEBI" id="CHEBI:15377"/>
        <dbReference type="ChEBI" id="CHEBI:15378"/>
        <dbReference type="ChEBI" id="CHEBI:33019"/>
        <dbReference type="ChEBI" id="CHEBI:61560"/>
        <dbReference type="ChEBI" id="CHEBI:65317"/>
        <dbReference type="EC" id="3.6.1.9"/>
    </reaction>
</comment>
<evidence type="ECO:0000256" key="3">
    <source>
        <dbReference type="ARBA" id="ARBA00023080"/>
    </source>
</evidence>
<dbReference type="Pfam" id="PF02545">
    <property type="entry name" value="Maf"/>
    <property type="match status" value="1"/>
</dbReference>
<proteinExistence type="inferred from homology"/>
<keyword evidence="4" id="KW-0963">Cytoplasm</keyword>
<dbReference type="PIRSF" id="PIRSF006305">
    <property type="entry name" value="Maf"/>
    <property type="match status" value="1"/>
</dbReference>
<evidence type="ECO:0000313" key="6">
    <source>
        <dbReference type="Proteomes" id="UP000310353"/>
    </source>
</evidence>
<protein>
    <recommendedName>
        <fullName evidence="4">Nucleoside triphosphate pyrophosphatase</fullName>
        <ecNumber evidence="4">3.6.1.9</ecNumber>
    </recommendedName>
    <alternativeName>
        <fullName evidence="4">Nucleotide pyrophosphatase</fullName>
        <shortName evidence="4">Nucleotide PPase</shortName>
    </alternativeName>
</protein>
<name>A0A4U7BMU5_9BACT</name>
<accession>A0A4U7BMU5</accession>
<dbReference type="InterPro" id="IPR003697">
    <property type="entry name" value="Maf-like"/>
</dbReference>
<dbReference type="Gene3D" id="3.90.950.10">
    <property type="match status" value="1"/>
</dbReference>
<dbReference type="NCBIfam" id="NF003141">
    <property type="entry name" value="PRK04056.1"/>
    <property type="match status" value="1"/>
</dbReference>
<organism evidence="5 6">
    <name type="scientific">Campylobacter aviculae</name>
    <dbReference type="NCBI Taxonomy" id="2510190"/>
    <lineage>
        <taxon>Bacteria</taxon>
        <taxon>Pseudomonadati</taxon>
        <taxon>Campylobacterota</taxon>
        <taxon>Epsilonproteobacteria</taxon>
        <taxon>Campylobacterales</taxon>
        <taxon>Campylobacteraceae</taxon>
        <taxon>Campylobacter</taxon>
    </lineage>
</organism>
<dbReference type="InterPro" id="IPR029001">
    <property type="entry name" value="ITPase-like_fam"/>
</dbReference>
<dbReference type="HAMAP" id="MF_00528">
    <property type="entry name" value="Maf"/>
    <property type="match status" value="1"/>
</dbReference>
<dbReference type="SUPFAM" id="SSF52972">
    <property type="entry name" value="ITPase-like"/>
    <property type="match status" value="1"/>
</dbReference>
<comment type="subcellular location">
    <subcellularLocation>
        <location evidence="4">Cytoplasm</location>
    </subcellularLocation>
</comment>
<dbReference type="OrthoDB" id="5339137at2"/>
<sequence>MLILASSSSSRAKLLQEENIEFKQITFDYDENLNKNILASLYVQNVVLQKEKQFLAAFEKDFLNETVLFADSIVCIGDKILTKAKDKNEAYEMLALQDGKSASILSAFLLVNTQKRVFSLSKTTLYFREFDKNALKDYVENNLFQGKAGCIMHEGFHGQFIKKQIGNSSTALGLDTQTLKAYL</sequence>
<comment type="cofactor">
    <cofactor evidence="1 4">
        <name>a divalent metal cation</name>
        <dbReference type="ChEBI" id="CHEBI:60240"/>
    </cofactor>
</comment>
<comment type="similarity">
    <text evidence="4">Belongs to the Maf family.</text>
</comment>
<dbReference type="PANTHER" id="PTHR43213:SF5">
    <property type="entry name" value="BIFUNCTIONAL DTTP_UTP PYROPHOSPHATASE_METHYLTRANSFERASE PROTEIN-RELATED"/>
    <property type="match status" value="1"/>
</dbReference>
<comment type="catalytic activity">
    <reaction evidence="4">
        <text>a ribonucleoside 5'-triphosphate + H2O = a ribonucleoside 5'-phosphate + diphosphate + H(+)</text>
        <dbReference type="Rhea" id="RHEA:23996"/>
        <dbReference type="ChEBI" id="CHEBI:15377"/>
        <dbReference type="ChEBI" id="CHEBI:15378"/>
        <dbReference type="ChEBI" id="CHEBI:33019"/>
        <dbReference type="ChEBI" id="CHEBI:58043"/>
        <dbReference type="ChEBI" id="CHEBI:61557"/>
        <dbReference type="EC" id="3.6.1.9"/>
    </reaction>
</comment>
<comment type="caution">
    <text evidence="4">Lacks conserved residue(s) required for the propagation of feature annotation.</text>
</comment>
<dbReference type="NCBIfam" id="TIGR00172">
    <property type="entry name" value="maf"/>
    <property type="match status" value="1"/>
</dbReference>
<evidence type="ECO:0000256" key="2">
    <source>
        <dbReference type="ARBA" id="ARBA00022801"/>
    </source>
</evidence>
<dbReference type="Proteomes" id="UP000310353">
    <property type="component" value="Unassembled WGS sequence"/>
</dbReference>
<dbReference type="AlphaFoldDB" id="A0A4U7BMU5"/>
<evidence type="ECO:0000256" key="1">
    <source>
        <dbReference type="ARBA" id="ARBA00001968"/>
    </source>
</evidence>
<dbReference type="GO" id="GO:0005737">
    <property type="term" value="C:cytoplasm"/>
    <property type="evidence" value="ECO:0007669"/>
    <property type="project" value="UniProtKB-SubCell"/>
</dbReference>
<gene>
    <name evidence="5" type="ORF">CQA76_08240</name>
</gene>
<dbReference type="GO" id="GO:0047429">
    <property type="term" value="F:nucleoside triphosphate diphosphatase activity"/>
    <property type="evidence" value="ECO:0007669"/>
    <property type="project" value="UniProtKB-EC"/>
</dbReference>
<comment type="caution">
    <text evidence="5">The sequence shown here is derived from an EMBL/GenBank/DDBJ whole genome shotgun (WGS) entry which is preliminary data.</text>
</comment>